<evidence type="ECO:0000313" key="4">
    <source>
        <dbReference type="Proteomes" id="UP000652761"/>
    </source>
</evidence>
<dbReference type="OrthoDB" id="1915848at2759"/>
<sequence length="538" mass="59845">MLQKFALAVKTKTIEFFAEEDEEEEDQRVGIDLDSAEEVITGQRVLVIKPDNPSSVNGSKKLLAAVPAAPVMAQQLHQLHHGLVSSIFAAVSSFHAAYLNLQVAHEPLNADGVVAADRAAVSQLQRLSDLRRGYHHLLKEPNSGAAQGLNLSSHVEAQVQENQSMLRKFETVFNRLQADIDRKDAEVCALKEQLREVEASTFDLERKMGSLCTSASIEEGERFLLSIGVFDAILKEAYSAAHRFTKVLINLLKRSGWDLGAAANSIYPGTEFMKSAHHGYALLSYISLGMLGGFGSDGFRLENDETAPSIDFLGIGRREFFRQFVEQCSIDPMELLNAEPESDFARYCESKYHLLIHPGIESSLLGEHSIRDTMLGSWQPSSPLYEPFVSMSNFVWMLHKLALAFDRSVEIFQVQQGADFSMVYMENVAMKTTLSDLCIRRTRPKVGFTVFPGFRLGAAVIQLLSWRDLVVMSLSEIHILWDIFKFPRKENINFSTVSVFGLGHRVLAAFNASDYLAQLSPASHQGLTNTLVCTNGFS</sequence>
<dbReference type="InterPro" id="IPR006943">
    <property type="entry name" value="DUF641_pln"/>
</dbReference>
<organism evidence="3 4">
    <name type="scientific">Colocasia esculenta</name>
    <name type="common">Wild taro</name>
    <name type="synonym">Arum esculentum</name>
    <dbReference type="NCBI Taxonomy" id="4460"/>
    <lineage>
        <taxon>Eukaryota</taxon>
        <taxon>Viridiplantae</taxon>
        <taxon>Streptophyta</taxon>
        <taxon>Embryophyta</taxon>
        <taxon>Tracheophyta</taxon>
        <taxon>Spermatophyta</taxon>
        <taxon>Magnoliopsida</taxon>
        <taxon>Liliopsida</taxon>
        <taxon>Araceae</taxon>
        <taxon>Aroideae</taxon>
        <taxon>Colocasieae</taxon>
        <taxon>Colocasia</taxon>
    </lineage>
</organism>
<evidence type="ECO:0000259" key="1">
    <source>
        <dbReference type="Pfam" id="PF04859"/>
    </source>
</evidence>
<dbReference type="GO" id="GO:0009639">
    <property type="term" value="P:response to red or far red light"/>
    <property type="evidence" value="ECO:0007669"/>
    <property type="project" value="InterPro"/>
</dbReference>
<dbReference type="PANTHER" id="PTHR31161">
    <property type="entry name" value="PROTEIN GRAVITROPIC IN THE LIGHT 1"/>
    <property type="match status" value="1"/>
</dbReference>
<feature type="domain" description="GIL1/IRKI C-terminal" evidence="2">
    <location>
        <begin position="411"/>
        <end position="462"/>
    </location>
</feature>
<reference evidence="3" key="1">
    <citation type="submission" date="2017-07" db="EMBL/GenBank/DDBJ databases">
        <title>Taro Niue Genome Assembly and Annotation.</title>
        <authorList>
            <person name="Atibalentja N."/>
            <person name="Keating K."/>
            <person name="Fields C.J."/>
        </authorList>
    </citation>
    <scope>NUCLEOTIDE SEQUENCE</scope>
    <source>
        <strain evidence="3">Niue_2</strain>
        <tissue evidence="3">Leaf</tissue>
    </source>
</reference>
<dbReference type="Proteomes" id="UP000652761">
    <property type="component" value="Unassembled WGS sequence"/>
</dbReference>
<dbReference type="EMBL" id="NMUH01000370">
    <property type="protein sequence ID" value="MQL77878.1"/>
    <property type="molecule type" value="Genomic_DNA"/>
</dbReference>
<evidence type="ECO:0008006" key="5">
    <source>
        <dbReference type="Google" id="ProtNLM"/>
    </source>
</evidence>
<dbReference type="InterPro" id="IPR056813">
    <property type="entry name" value="GIL1_IRKI_C"/>
</dbReference>
<comment type="caution">
    <text evidence="3">The sequence shown here is derived from an EMBL/GenBank/DDBJ whole genome shotgun (WGS) entry which is preliminary data.</text>
</comment>
<dbReference type="GO" id="GO:0009959">
    <property type="term" value="P:negative gravitropism"/>
    <property type="evidence" value="ECO:0007669"/>
    <property type="project" value="InterPro"/>
</dbReference>
<feature type="domain" description="DUF641" evidence="1">
    <location>
        <begin position="78"/>
        <end position="207"/>
    </location>
</feature>
<dbReference type="InterPro" id="IPR040225">
    <property type="entry name" value="GIL1-like"/>
</dbReference>
<evidence type="ECO:0000313" key="3">
    <source>
        <dbReference type="EMBL" id="MQL77878.1"/>
    </source>
</evidence>
<dbReference type="AlphaFoldDB" id="A0A843U2M5"/>
<dbReference type="Pfam" id="PF04859">
    <property type="entry name" value="DUF641"/>
    <property type="match status" value="1"/>
</dbReference>
<keyword evidence="4" id="KW-1185">Reference proteome</keyword>
<dbReference type="Pfam" id="PF24994">
    <property type="entry name" value="GIL1_IRKI_C"/>
    <property type="match status" value="1"/>
</dbReference>
<protein>
    <recommendedName>
        <fullName evidence="5">DUF641 domain-containing protein</fullName>
    </recommendedName>
</protein>
<accession>A0A843U2M5</accession>
<evidence type="ECO:0000259" key="2">
    <source>
        <dbReference type="Pfam" id="PF24994"/>
    </source>
</evidence>
<gene>
    <name evidence="3" type="ORF">Taro_010283</name>
</gene>
<name>A0A843U2M5_COLES</name>
<proteinExistence type="predicted"/>